<evidence type="ECO:0000313" key="1">
    <source>
        <dbReference type="EMBL" id="KAL2513338.1"/>
    </source>
</evidence>
<evidence type="ECO:0000313" key="2">
    <source>
        <dbReference type="Proteomes" id="UP001604336"/>
    </source>
</evidence>
<dbReference type="PANTHER" id="PTHR13950">
    <property type="entry name" value="RABCONNECTIN-RELATED"/>
    <property type="match status" value="1"/>
</dbReference>
<name>A0ABD1TL53_9LAMI</name>
<keyword evidence="2" id="KW-1185">Reference proteome</keyword>
<dbReference type="PANTHER" id="PTHR13950:SF9">
    <property type="entry name" value="RABCONNECTIN-3A"/>
    <property type="match status" value="1"/>
</dbReference>
<reference evidence="2" key="1">
    <citation type="submission" date="2024-07" db="EMBL/GenBank/DDBJ databases">
        <title>Two chromosome-level genome assemblies of Korean endemic species Abeliophyllum distichum and Forsythia ovata (Oleaceae).</title>
        <authorList>
            <person name="Jang H."/>
        </authorList>
    </citation>
    <scope>NUCLEOTIDE SEQUENCE [LARGE SCALE GENOMIC DNA]</scope>
</reference>
<dbReference type="AlphaFoldDB" id="A0ABD1TL53"/>
<dbReference type="InterPro" id="IPR052208">
    <property type="entry name" value="DmX-like/RAVE_component"/>
</dbReference>
<sequence length="166" mass="18440">MFNSVSLSLCLEIKRKLLYLYSGSFCWRQTATLVQSTKVEAIKWTGSRDGIVSGGINVVLWRKNEISWEITWKFKPKVPHVLVSAAWSSTRPSATALWSKLQVGDSSSPINEASKCVLVFQVVLSYSLQLLDDNVIPVTSNDVLVDALVTSSSVIPIRSATREMDF</sequence>
<dbReference type="EMBL" id="JBFOLK010000005">
    <property type="protein sequence ID" value="KAL2513338.1"/>
    <property type="molecule type" value="Genomic_DNA"/>
</dbReference>
<gene>
    <name evidence="1" type="ORF">Adt_18938</name>
</gene>
<accession>A0ABD1TL53</accession>
<comment type="caution">
    <text evidence="1">The sequence shown here is derived from an EMBL/GenBank/DDBJ whole genome shotgun (WGS) entry which is preliminary data.</text>
</comment>
<protein>
    <submittedName>
        <fullName evidence="1">Transducin family protein/WD-40 repeat family protein</fullName>
    </submittedName>
</protein>
<dbReference type="Proteomes" id="UP001604336">
    <property type="component" value="Unassembled WGS sequence"/>
</dbReference>
<proteinExistence type="predicted"/>
<organism evidence="1 2">
    <name type="scientific">Abeliophyllum distichum</name>
    <dbReference type="NCBI Taxonomy" id="126358"/>
    <lineage>
        <taxon>Eukaryota</taxon>
        <taxon>Viridiplantae</taxon>
        <taxon>Streptophyta</taxon>
        <taxon>Embryophyta</taxon>
        <taxon>Tracheophyta</taxon>
        <taxon>Spermatophyta</taxon>
        <taxon>Magnoliopsida</taxon>
        <taxon>eudicotyledons</taxon>
        <taxon>Gunneridae</taxon>
        <taxon>Pentapetalae</taxon>
        <taxon>asterids</taxon>
        <taxon>lamiids</taxon>
        <taxon>Lamiales</taxon>
        <taxon>Oleaceae</taxon>
        <taxon>Forsythieae</taxon>
        <taxon>Abeliophyllum</taxon>
    </lineage>
</organism>